<dbReference type="Proteomes" id="UP000240996">
    <property type="component" value="Unassembled WGS sequence"/>
</dbReference>
<protein>
    <recommendedName>
        <fullName evidence="4">TonB-like protein</fullName>
    </recommendedName>
</protein>
<evidence type="ECO:0000313" key="3">
    <source>
        <dbReference type="Proteomes" id="UP000240996"/>
    </source>
</evidence>
<evidence type="ECO:0008006" key="4">
    <source>
        <dbReference type="Google" id="ProtNLM"/>
    </source>
</evidence>
<feature type="chain" id="PRO_5015666513" description="TonB-like protein" evidence="1">
    <location>
        <begin position="19"/>
        <end position="171"/>
    </location>
</feature>
<keyword evidence="3" id="KW-1185">Reference proteome</keyword>
<comment type="caution">
    <text evidence="2">The sequence shown here is derived from an EMBL/GenBank/DDBJ whole genome shotgun (WGS) entry which is preliminary data.</text>
</comment>
<sequence length="171" mass="17799">MIALLLLAASLGAVQAPAADLQTGPALPVPRIIPPPVVPTLPPAPAPSAPPQVTGGVPLPPQDWSALPVLRLRRAVAPSLDASTFVQREVLAGRCGGATRTPQGWVLNLDLALLAAADGRVRRVTPRAIDCPTVEQFAAGLLLGAARNNVDLRGAATDSWYRTTMVFAWKA</sequence>
<proteinExistence type="predicted"/>
<organism evidence="2 3">
    <name type="scientific">Sphingomonas aerolata</name>
    <dbReference type="NCBI Taxonomy" id="185951"/>
    <lineage>
        <taxon>Bacteria</taxon>
        <taxon>Pseudomonadati</taxon>
        <taxon>Pseudomonadota</taxon>
        <taxon>Alphaproteobacteria</taxon>
        <taxon>Sphingomonadales</taxon>
        <taxon>Sphingomonadaceae</taxon>
        <taxon>Sphingomonas</taxon>
    </lineage>
</organism>
<evidence type="ECO:0000256" key="1">
    <source>
        <dbReference type="SAM" id="SignalP"/>
    </source>
</evidence>
<keyword evidence="1" id="KW-0732">Signal</keyword>
<dbReference type="EMBL" id="PZZN01000001">
    <property type="protein sequence ID" value="PTM46673.1"/>
    <property type="molecule type" value="Genomic_DNA"/>
</dbReference>
<dbReference type="AlphaFoldDB" id="A0A2T4YS89"/>
<name>A0A2T4YS89_9SPHN</name>
<accession>A0A2T4YS89</accession>
<feature type="signal peptide" evidence="1">
    <location>
        <begin position="1"/>
        <end position="18"/>
    </location>
</feature>
<reference evidence="2 3" key="1">
    <citation type="submission" date="2018-04" db="EMBL/GenBank/DDBJ databases">
        <title>Genomic Encyclopedia of Type Strains, Phase III (KMG-III): the genomes of soil and plant-associated and newly described type strains.</title>
        <authorList>
            <person name="Whitman W."/>
        </authorList>
    </citation>
    <scope>NUCLEOTIDE SEQUENCE [LARGE SCALE GENOMIC DNA]</scope>
    <source>
        <strain evidence="2 3">NW12</strain>
    </source>
</reference>
<dbReference type="RefSeq" id="WP_107929532.1">
    <property type="nucleotide sequence ID" value="NZ_PZZN01000001.1"/>
</dbReference>
<gene>
    <name evidence="2" type="ORF">C8J24_0040</name>
</gene>
<evidence type="ECO:0000313" key="2">
    <source>
        <dbReference type="EMBL" id="PTM46673.1"/>
    </source>
</evidence>